<keyword evidence="2" id="KW-1185">Reference proteome</keyword>
<reference evidence="1" key="2">
    <citation type="journal article" date="2022" name="New Phytol.">
        <title>Evolutionary transition to the ectomycorrhizal habit in the genomes of a hyperdiverse lineage of mushroom-forming fungi.</title>
        <authorList>
            <person name="Looney B."/>
            <person name="Miyauchi S."/>
            <person name="Morin E."/>
            <person name="Drula E."/>
            <person name="Courty P.E."/>
            <person name="Kohler A."/>
            <person name="Kuo A."/>
            <person name="LaButti K."/>
            <person name="Pangilinan J."/>
            <person name="Lipzen A."/>
            <person name="Riley R."/>
            <person name="Andreopoulos W."/>
            <person name="He G."/>
            <person name="Johnson J."/>
            <person name="Nolan M."/>
            <person name="Tritt A."/>
            <person name="Barry K.W."/>
            <person name="Grigoriev I.V."/>
            <person name="Nagy L.G."/>
            <person name="Hibbett D."/>
            <person name="Henrissat B."/>
            <person name="Matheny P.B."/>
            <person name="Labbe J."/>
            <person name="Martin F.M."/>
        </authorList>
    </citation>
    <scope>NUCLEOTIDE SEQUENCE</scope>
    <source>
        <strain evidence="1">EC-137</strain>
    </source>
</reference>
<accession>A0ACB8QVJ8</accession>
<dbReference type="EMBL" id="MU273478">
    <property type="protein sequence ID" value="KAI0035869.1"/>
    <property type="molecule type" value="Genomic_DNA"/>
</dbReference>
<name>A0ACB8QVJ8_9AGAM</name>
<comment type="caution">
    <text evidence="1">The sequence shown here is derived from an EMBL/GenBank/DDBJ whole genome shotgun (WGS) entry which is preliminary data.</text>
</comment>
<dbReference type="Proteomes" id="UP000814128">
    <property type="component" value="Unassembled WGS sequence"/>
</dbReference>
<proteinExistence type="predicted"/>
<reference evidence="1" key="1">
    <citation type="submission" date="2021-02" db="EMBL/GenBank/DDBJ databases">
        <authorList>
            <consortium name="DOE Joint Genome Institute"/>
            <person name="Ahrendt S."/>
            <person name="Looney B.P."/>
            <person name="Miyauchi S."/>
            <person name="Morin E."/>
            <person name="Drula E."/>
            <person name="Courty P.E."/>
            <person name="Chicoki N."/>
            <person name="Fauchery L."/>
            <person name="Kohler A."/>
            <person name="Kuo A."/>
            <person name="Labutti K."/>
            <person name="Pangilinan J."/>
            <person name="Lipzen A."/>
            <person name="Riley R."/>
            <person name="Andreopoulos W."/>
            <person name="He G."/>
            <person name="Johnson J."/>
            <person name="Barry K.W."/>
            <person name="Grigoriev I.V."/>
            <person name="Nagy L."/>
            <person name="Hibbett D."/>
            <person name="Henrissat B."/>
            <person name="Matheny P.B."/>
            <person name="Labbe J."/>
            <person name="Martin F."/>
        </authorList>
    </citation>
    <scope>NUCLEOTIDE SEQUENCE</scope>
    <source>
        <strain evidence="1">EC-137</strain>
    </source>
</reference>
<sequence length="339" mass="36367">MSFQYYQQNMPGWGTSQFTFGSPPPLGYAPLNTWNGLDYYRAHVTARGAPYDPALYQNVVNRALVGGSVGSGLYEAEHWHRRAYGGLGELTRMLPAEIGAAAAYEAWRQFRYNMLQYDYLGPSDARPGRLWQDTGRAFDQYGASATAEAAAATISVILNQAVGHDARYVDDSDAYYHSRRPSIARSYDDDDAYVRGRALSRSPFHGRAYSHSPIPPAAPTVSPISTTAPAFSPIPGTAYSPYGSAALPYGGSALPYGSASPYSGTGYSYANNYQGTSYPAVAAPTVPYASSYTNPSLPPLSYLAALGIVTIAGTVSVTVIIIMGTVMDMPTDQCSLSNK</sequence>
<organism evidence="1 2">
    <name type="scientific">Vararia minispora EC-137</name>
    <dbReference type="NCBI Taxonomy" id="1314806"/>
    <lineage>
        <taxon>Eukaryota</taxon>
        <taxon>Fungi</taxon>
        <taxon>Dikarya</taxon>
        <taxon>Basidiomycota</taxon>
        <taxon>Agaricomycotina</taxon>
        <taxon>Agaricomycetes</taxon>
        <taxon>Russulales</taxon>
        <taxon>Lachnocladiaceae</taxon>
        <taxon>Vararia</taxon>
    </lineage>
</organism>
<evidence type="ECO:0000313" key="1">
    <source>
        <dbReference type="EMBL" id="KAI0035869.1"/>
    </source>
</evidence>
<gene>
    <name evidence="1" type="ORF">K488DRAFT_82629</name>
</gene>
<protein>
    <submittedName>
        <fullName evidence="1">Uncharacterized protein</fullName>
    </submittedName>
</protein>
<evidence type="ECO:0000313" key="2">
    <source>
        <dbReference type="Proteomes" id="UP000814128"/>
    </source>
</evidence>